<protein>
    <recommendedName>
        <fullName evidence="3">Nucleotide exchange factor Fes1 domain-containing protein</fullName>
    </recommendedName>
</protein>
<reference evidence="1 2" key="1">
    <citation type="submission" date="2017-09" db="EMBL/GenBank/DDBJ databases">
        <title>WGS assembly of Aquilegia coerulea Goldsmith.</title>
        <authorList>
            <person name="Hodges S."/>
            <person name="Kramer E."/>
            <person name="Nordborg M."/>
            <person name="Tomkins J."/>
            <person name="Borevitz J."/>
            <person name="Derieg N."/>
            <person name="Yan J."/>
            <person name="Mihaltcheva S."/>
            <person name="Hayes R.D."/>
            <person name="Rokhsar D."/>
        </authorList>
    </citation>
    <scope>NUCLEOTIDE SEQUENCE [LARGE SCALE GENOMIC DNA]</scope>
    <source>
        <strain evidence="2">cv. Goldsmith</strain>
    </source>
</reference>
<dbReference type="OrthoDB" id="779821at2759"/>
<evidence type="ECO:0008006" key="3">
    <source>
        <dbReference type="Google" id="ProtNLM"/>
    </source>
</evidence>
<evidence type="ECO:0000313" key="2">
    <source>
        <dbReference type="Proteomes" id="UP000230069"/>
    </source>
</evidence>
<dbReference type="SUPFAM" id="SSF48371">
    <property type="entry name" value="ARM repeat"/>
    <property type="match status" value="1"/>
</dbReference>
<keyword evidence="2" id="KW-1185">Reference proteome</keyword>
<dbReference type="InterPro" id="IPR016024">
    <property type="entry name" value="ARM-type_fold"/>
</dbReference>
<dbReference type="PANTHER" id="PTHR35834">
    <property type="entry name" value="ARMADILLO-TYPE FOLD PROTEIN-RELATED"/>
    <property type="match status" value="1"/>
</dbReference>
<dbReference type="InParanoid" id="A0A2G5DFN5"/>
<name>A0A2G5DFN5_AQUCA</name>
<dbReference type="Proteomes" id="UP000230069">
    <property type="component" value="Unassembled WGS sequence"/>
</dbReference>
<proteinExistence type="predicted"/>
<dbReference type="AlphaFoldDB" id="A0A2G5DFN5"/>
<sequence>MEAARKEDNQQVLKVLEALKQASQDLHKNPTSKNNDSNSSPIKALLELQTEADNILSNDPNLSKLSNHISNLKNLISNLNQSYGHGGIRSFLLRRVNRYEISRVASSIETEIQAWIDRESIENLVNSLREKLVDEEEKVKLLRQFEERVSQGFDLNLQDLVLKWKVFSVLESVLCDLNCSKQVRERSAFAIAALVQFNKDVFVGEVLMGSTVKALIFMSSSSSIQVLCSLIRLIKSPLVDEIESKGGIPKLINLLNSQQELLIKVVTLDCVLEIGYFGRKEAIEAMLEAGLVKKLMELQKSELGGDLIEMSEFEEEEKECDGVCVGGVEKKVKGKKQSRERRFFEKHPFVSCVARFAIQLEVGEGLRQRERRAFKQEIVKRVREAAVSDAEAATVVAEVLWGSSP</sequence>
<accession>A0A2G5DFN5</accession>
<dbReference type="PANTHER" id="PTHR35834:SF3">
    <property type="entry name" value="ARM REPEAT SUPERFAMILY PROTEIN"/>
    <property type="match status" value="1"/>
</dbReference>
<evidence type="ECO:0000313" key="1">
    <source>
        <dbReference type="EMBL" id="PIA42294.1"/>
    </source>
</evidence>
<dbReference type="EMBL" id="KZ305037">
    <property type="protein sequence ID" value="PIA42294.1"/>
    <property type="molecule type" value="Genomic_DNA"/>
</dbReference>
<dbReference type="InterPro" id="IPR011989">
    <property type="entry name" value="ARM-like"/>
</dbReference>
<gene>
    <name evidence="1" type="ORF">AQUCO_02000030v1</name>
</gene>
<organism evidence="1 2">
    <name type="scientific">Aquilegia coerulea</name>
    <name type="common">Rocky mountain columbine</name>
    <dbReference type="NCBI Taxonomy" id="218851"/>
    <lineage>
        <taxon>Eukaryota</taxon>
        <taxon>Viridiplantae</taxon>
        <taxon>Streptophyta</taxon>
        <taxon>Embryophyta</taxon>
        <taxon>Tracheophyta</taxon>
        <taxon>Spermatophyta</taxon>
        <taxon>Magnoliopsida</taxon>
        <taxon>Ranunculales</taxon>
        <taxon>Ranunculaceae</taxon>
        <taxon>Thalictroideae</taxon>
        <taxon>Aquilegia</taxon>
    </lineage>
</organism>
<dbReference type="Gene3D" id="1.25.10.10">
    <property type="entry name" value="Leucine-rich Repeat Variant"/>
    <property type="match status" value="1"/>
</dbReference>